<dbReference type="OrthoDB" id="175242at2"/>
<dbReference type="InterPro" id="IPR011478">
    <property type="entry name" value="DUF1585"/>
</dbReference>
<dbReference type="SUPFAM" id="SSF46626">
    <property type="entry name" value="Cytochrome c"/>
    <property type="match status" value="1"/>
</dbReference>
<accession>A0A225D3B3</accession>
<keyword evidence="9" id="KW-1185">Reference proteome</keyword>
<gene>
    <name evidence="8" type="ORF">FRUB_08644</name>
</gene>
<feature type="chain" id="PRO_5013211496" description="Cytochrome c domain-containing protein" evidence="1">
    <location>
        <begin position="22"/>
        <end position="800"/>
    </location>
</feature>
<feature type="domain" description="DUF1592" evidence="5">
    <location>
        <begin position="449"/>
        <end position="576"/>
    </location>
</feature>
<dbReference type="Pfam" id="PF07631">
    <property type="entry name" value="PSD4"/>
    <property type="match status" value="1"/>
</dbReference>
<sequence length="800" mass="89062">MFASRHSFVLVFAWAASVATAGPPYLAPKAFDERLRPLLDKFCVDCHGPDREKGGFRADRLTANFTDPANRERWLAAVKRTRAGEMPPKGKPRPTEAEFRSLAEWVDATEAVRRAAHGRVALRRLNRTEYENTVRHLLGVDLDLKELLPPDSSANGFDTNSSAQHTSSFLLDRYLDAADAALNVAIANSPKPPPLFKKRLSLKDERHVKVADENVFRKTDDALVMFSSSHWQAITLGQFYPPHRGKYRFRLSVFGFQSGDKPVTFRVDGGPLLMGTKDHLVGYFDAPPGKPAVIEFTDHLEARSSIRILPYGLPPSRDVHKIGADKYDGPGLAVQWIEVEGPLHDTWPPETHRRLFGELSQVKVPGYNAPDRVEVTSSNPAADAERIIRNFTHRAFRRPVSDADVKPFVDLAKGRLAEKYSFEQAVRAALKGVLVSPKFQFLREEPGRLDDFALASRLSYFLWSTAPDEELIALAARKELGRPDILRGQVERLLKSPRAAAFTENFVGQWLGLRDIDFTEPSYLIYPEFDHLLKVSMVRETELFFAEVLTADLSLTNFVASDFSMLNGRLAKHYGIPGVDGWEFRKVSLPKDSHRGGLLTMASVLKVTANGTSTSPVVRGSWVMDRILGTPPPKPPPDVPAVEPDIRGATTIRAQLAKHRASAACASCHAKIDPPGFALESFDVIGGYREHYRTTGLGKPVTRDGKRMPYLQGPVIDPSDVMPDGARFANADELKKLLLRDKDQIARSLIEKVVTYGTGGPPEAVDRAEVDAILDRVRGKNYGFQTLVHEVVQSKLFREK</sequence>
<dbReference type="InterPro" id="IPR036909">
    <property type="entry name" value="Cyt_c-like_dom_sf"/>
</dbReference>
<feature type="domain" description="DUF1585" evidence="2">
    <location>
        <begin position="724"/>
        <end position="797"/>
    </location>
</feature>
<reference evidence="9" key="1">
    <citation type="submission" date="2017-06" db="EMBL/GenBank/DDBJ databases">
        <title>Genome analysis of Fimbriiglobus ruber SP5, the first member of the order Planctomycetales with confirmed chitinolytic capability.</title>
        <authorList>
            <person name="Ravin N.V."/>
            <person name="Rakitin A.L."/>
            <person name="Ivanova A.A."/>
            <person name="Beletsky A.V."/>
            <person name="Kulichevskaya I.S."/>
            <person name="Mardanov A.V."/>
            <person name="Dedysh S.N."/>
        </authorList>
    </citation>
    <scope>NUCLEOTIDE SEQUENCE [LARGE SCALE GENOMIC DNA]</scope>
    <source>
        <strain evidence="9">SP5</strain>
    </source>
</reference>
<dbReference type="AlphaFoldDB" id="A0A225D3B3"/>
<evidence type="ECO:0000259" key="5">
    <source>
        <dbReference type="Pfam" id="PF07631"/>
    </source>
</evidence>
<name>A0A225D3B3_9BACT</name>
<proteinExistence type="predicted"/>
<dbReference type="InterPro" id="IPR013036">
    <property type="entry name" value="DUF1587"/>
</dbReference>
<feature type="domain" description="Cytochrome C Planctomycete-type" evidence="6">
    <location>
        <begin position="43"/>
        <end position="90"/>
    </location>
</feature>
<dbReference type="GO" id="GO:0009055">
    <property type="term" value="F:electron transfer activity"/>
    <property type="evidence" value="ECO:0007669"/>
    <property type="project" value="InterPro"/>
</dbReference>
<dbReference type="EMBL" id="NIDE01000017">
    <property type="protein sequence ID" value="OWK36081.1"/>
    <property type="molecule type" value="Genomic_DNA"/>
</dbReference>
<dbReference type="Pfam" id="PF07624">
    <property type="entry name" value="PSD2"/>
    <property type="match status" value="1"/>
</dbReference>
<evidence type="ECO:0000313" key="9">
    <source>
        <dbReference type="Proteomes" id="UP000214646"/>
    </source>
</evidence>
<comment type="caution">
    <text evidence="8">The sequence shown here is derived from an EMBL/GenBank/DDBJ whole genome shotgun (WGS) entry which is preliminary data.</text>
</comment>
<dbReference type="Pfam" id="PF07635">
    <property type="entry name" value="PSCyt1"/>
    <property type="match status" value="1"/>
</dbReference>
<dbReference type="InterPro" id="IPR011429">
    <property type="entry name" value="Cyt_c_Planctomycete-type"/>
</dbReference>
<evidence type="ECO:0000313" key="8">
    <source>
        <dbReference type="EMBL" id="OWK36081.1"/>
    </source>
</evidence>
<dbReference type="GO" id="GO:0020037">
    <property type="term" value="F:heme binding"/>
    <property type="evidence" value="ECO:0007669"/>
    <property type="project" value="InterPro"/>
</dbReference>
<feature type="domain" description="DUF1588" evidence="4">
    <location>
        <begin position="595"/>
        <end position="691"/>
    </location>
</feature>
<evidence type="ECO:0000259" key="2">
    <source>
        <dbReference type="Pfam" id="PF07624"/>
    </source>
</evidence>
<feature type="signal peptide" evidence="1">
    <location>
        <begin position="1"/>
        <end position="21"/>
    </location>
</feature>
<dbReference type="Pfam" id="PF07627">
    <property type="entry name" value="PSCyt3"/>
    <property type="match status" value="1"/>
</dbReference>
<feature type="domain" description="DUF1587" evidence="3">
    <location>
        <begin position="123"/>
        <end position="186"/>
    </location>
</feature>
<dbReference type="Pfam" id="PF07626">
    <property type="entry name" value="PSD3"/>
    <property type="match status" value="1"/>
</dbReference>
<dbReference type="InterPro" id="IPR013042">
    <property type="entry name" value="DUF1592"/>
</dbReference>
<dbReference type="InterPro" id="IPR013043">
    <property type="entry name" value="DUF1595"/>
</dbReference>
<evidence type="ECO:0008006" key="10">
    <source>
        <dbReference type="Google" id="ProtNLM"/>
    </source>
</evidence>
<organism evidence="8 9">
    <name type="scientific">Fimbriiglobus ruber</name>
    <dbReference type="NCBI Taxonomy" id="1908690"/>
    <lineage>
        <taxon>Bacteria</taxon>
        <taxon>Pseudomonadati</taxon>
        <taxon>Planctomycetota</taxon>
        <taxon>Planctomycetia</taxon>
        <taxon>Gemmatales</taxon>
        <taxon>Gemmataceae</taxon>
        <taxon>Fimbriiglobus</taxon>
    </lineage>
</organism>
<keyword evidence="1" id="KW-0732">Signal</keyword>
<dbReference type="InterPro" id="IPR013039">
    <property type="entry name" value="DUF1588"/>
</dbReference>
<evidence type="ECO:0000259" key="4">
    <source>
        <dbReference type="Pfam" id="PF07627"/>
    </source>
</evidence>
<dbReference type="Gene3D" id="1.10.760.10">
    <property type="entry name" value="Cytochrome c-like domain"/>
    <property type="match status" value="1"/>
</dbReference>
<protein>
    <recommendedName>
        <fullName evidence="10">Cytochrome c domain-containing protein</fullName>
    </recommendedName>
</protein>
<dbReference type="RefSeq" id="WP_088259147.1">
    <property type="nucleotide sequence ID" value="NZ_NIDE01000017.1"/>
</dbReference>
<evidence type="ECO:0000256" key="1">
    <source>
        <dbReference type="SAM" id="SignalP"/>
    </source>
</evidence>
<dbReference type="Pfam" id="PF07637">
    <property type="entry name" value="PSD5"/>
    <property type="match status" value="1"/>
</dbReference>
<feature type="domain" description="DUF1595" evidence="7">
    <location>
        <begin position="384"/>
        <end position="444"/>
    </location>
</feature>
<dbReference type="Proteomes" id="UP000214646">
    <property type="component" value="Unassembled WGS sequence"/>
</dbReference>
<evidence type="ECO:0000259" key="6">
    <source>
        <dbReference type="Pfam" id="PF07635"/>
    </source>
</evidence>
<evidence type="ECO:0000259" key="3">
    <source>
        <dbReference type="Pfam" id="PF07626"/>
    </source>
</evidence>
<evidence type="ECO:0000259" key="7">
    <source>
        <dbReference type="Pfam" id="PF07637"/>
    </source>
</evidence>